<sequence>MFRKAVIIIGFAVSLPAGNAAAQKSVDCKSPETQTDMNHCAAQDWKAADGKLNEAYKKAMASMKKTDSYLPKDQKGAADTLRDAQRDWIPFRDKACASYGFLARGGTMEPMLVANCKTEVTQQRTKQLEELAQGLGN</sequence>
<protein>
    <submittedName>
        <fullName evidence="3">Uncharacterized protein YecT (DUF1311 family)</fullName>
    </submittedName>
</protein>
<comment type="caution">
    <text evidence="3">The sequence shown here is derived from an EMBL/GenBank/DDBJ whole genome shotgun (WGS) entry which is preliminary data.</text>
</comment>
<feature type="chain" id="PRO_5021802222" evidence="1">
    <location>
        <begin position="23"/>
        <end position="137"/>
    </location>
</feature>
<keyword evidence="4" id="KW-1185">Reference proteome</keyword>
<evidence type="ECO:0000256" key="1">
    <source>
        <dbReference type="SAM" id="SignalP"/>
    </source>
</evidence>
<keyword evidence="1" id="KW-0732">Signal</keyword>
<dbReference type="Pfam" id="PF07007">
    <property type="entry name" value="LprI"/>
    <property type="match status" value="1"/>
</dbReference>
<feature type="signal peptide" evidence="1">
    <location>
        <begin position="1"/>
        <end position="22"/>
    </location>
</feature>
<feature type="domain" description="Lysozyme inhibitor LprI-like N-terminal" evidence="2">
    <location>
        <begin position="30"/>
        <end position="128"/>
    </location>
</feature>
<dbReference type="PANTHER" id="PTHR39176:SF1">
    <property type="entry name" value="PERIPLASMIC PROTEIN"/>
    <property type="match status" value="1"/>
</dbReference>
<dbReference type="OrthoDB" id="7340239at2"/>
<dbReference type="InterPro" id="IPR009739">
    <property type="entry name" value="LprI-like_N"/>
</dbReference>
<evidence type="ECO:0000313" key="3">
    <source>
        <dbReference type="EMBL" id="TWI82783.1"/>
    </source>
</evidence>
<dbReference type="Gene3D" id="1.20.1270.180">
    <property type="match status" value="1"/>
</dbReference>
<dbReference type="RefSeq" id="WP_145345481.1">
    <property type="nucleotide sequence ID" value="NZ_SMLY01000078.1"/>
</dbReference>
<reference evidence="3 4" key="1">
    <citation type="submission" date="2019-07" db="EMBL/GenBank/DDBJ databases">
        <title>Genomic Encyclopedia of Archaeal and Bacterial Type Strains, Phase II (KMG-II): from individual species to whole genera.</title>
        <authorList>
            <person name="Goeker M."/>
        </authorList>
    </citation>
    <scope>NUCLEOTIDE SEQUENCE [LARGE SCALE GENOMIC DNA]</scope>
    <source>
        <strain evidence="3 4">ATCC BAA-252</strain>
    </source>
</reference>
<organism evidence="3 4">
    <name type="scientific">Roseibium hamelinense</name>
    <dbReference type="NCBI Taxonomy" id="150831"/>
    <lineage>
        <taxon>Bacteria</taxon>
        <taxon>Pseudomonadati</taxon>
        <taxon>Pseudomonadota</taxon>
        <taxon>Alphaproteobacteria</taxon>
        <taxon>Hyphomicrobiales</taxon>
        <taxon>Stappiaceae</taxon>
        <taxon>Roseibium</taxon>
    </lineage>
</organism>
<gene>
    <name evidence="3" type="ORF">JM93_03297</name>
</gene>
<dbReference type="AlphaFoldDB" id="A0A562SNV4"/>
<evidence type="ECO:0000313" key="4">
    <source>
        <dbReference type="Proteomes" id="UP000320593"/>
    </source>
</evidence>
<evidence type="ECO:0000259" key="2">
    <source>
        <dbReference type="Pfam" id="PF07007"/>
    </source>
</evidence>
<dbReference type="PANTHER" id="PTHR39176">
    <property type="entry name" value="PERIPLASMIC PROTEIN-RELATED"/>
    <property type="match status" value="1"/>
</dbReference>
<accession>A0A562SNV4</accession>
<name>A0A562SNV4_9HYPH</name>
<dbReference type="EMBL" id="VLLF01000008">
    <property type="protein sequence ID" value="TWI82783.1"/>
    <property type="molecule type" value="Genomic_DNA"/>
</dbReference>
<proteinExistence type="predicted"/>
<dbReference type="Proteomes" id="UP000320593">
    <property type="component" value="Unassembled WGS sequence"/>
</dbReference>